<gene>
    <name evidence="2" type="ORF">SIL87_11185</name>
</gene>
<dbReference type="AlphaFoldDB" id="A0AAW9DQQ9"/>
<keyword evidence="1" id="KW-1133">Transmembrane helix</keyword>
<keyword evidence="3" id="KW-1185">Reference proteome</keyword>
<sequence length="249" mass="25111">MRAALVALPLTVLRVVGADRFAGSFACPDLGAALVAAFGIAALAAGLAGIFFAAVAATGFDCDLDVAGFDTGALVAAGFVAAAFVADVFGEVDLPIAAFGGVAFGADTLVDGLDVSVLIVGFLVVAVAGFSTVFAGLVLALVGDSAASAFLPVAFGVVLTSTVLAGGVLDFDLVVDFFGVVVFVVVRMASACTRMAVSVVTRILLRSGDMVEDGLRPADKRHHAEHESGPYCDDCPPSICAGAYRDNDR</sequence>
<evidence type="ECO:0000313" key="2">
    <source>
        <dbReference type="EMBL" id="MDX5931330.1"/>
    </source>
</evidence>
<keyword evidence="1" id="KW-0812">Transmembrane</keyword>
<feature type="transmembrane region" description="Helical" evidence="1">
    <location>
        <begin position="34"/>
        <end position="55"/>
    </location>
</feature>
<dbReference type="EMBL" id="JAWXYB010000018">
    <property type="protein sequence ID" value="MDX5931330.1"/>
    <property type="molecule type" value="Genomic_DNA"/>
</dbReference>
<feature type="transmembrane region" description="Helical" evidence="1">
    <location>
        <begin position="149"/>
        <end position="171"/>
    </location>
</feature>
<dbReference type="Proteomes" id="UP001279553">
    <property type="component" value="Unassembled WGS sequence"/>
</dbReference>
<evidence type="ECO:0000313" key="3">
    <source>
        <dbReference type="Proteomes" id="UP001279553"/>
    </source>
</evidence>
<proteinExistence type="predicted"/>
<dbReference type="RefSeq" id="WP_319614249.1">
    <property type="nucleotide sequence ID" value="NZ_JAWXYB010000018.1"/>
</dbReference>
<evidence type="ECO:0000256" key="1">
    <source>
        <dbReference type="SAM" id="Phobius"/>
    </source>
</evidence>
<organism evidence="2 3">
    <name type="scientific">Acidiphilium acidophilum</name>
    <name type="common">Thiobacillus acidophilus</name>
    <dbReference type="NCBI Taxonomy" id="76588"/>
    <lineage>
        <taxon>Bacteria</taxon>
        <taxon>Pseudomonadati</taxon>
        <taxon>Pseudomonadota</taxon>
        <taxon>Alphaproteobacteria</taxon>
        <taxon>Acetobacterales</taxon>
        <taxon>Acidocellaceae</taxon>
        <taxon>Acidiphilium</taxon>
    </lineage>
</organism>
<accession>A0AAW9DQQ9</accession>
<reference evidence="2 3" key="1">
    <citation type="submission" date="2023-11" db="EMBL/GenBank/DDBJ databases">
        <title>MicrobeMod: A computational toolkit for identifying prokaryotic methylation and restriction-modification with nanopore sequencing.</title>
        <authorList>
            <person name="Crits-Christoph A."/>
            <person name="Kang S.C."/>
            <person name="Lee H."/>
            <person name="Ostrov N."/>
        </authorList>
    </citation>
    <scope>NUCLEOTIDE SEQUENCE [LARGE SCALE GENOMIC DNA]</scope>
    <source>
        <strain evidence="2 3">DSMZ 700</strain>
    </source>
</reference>
<keyword evidence="1" id="KW-0472">Membrane</keyword>
<protein>
    <submittedName>
        <fullName evidence="2">Uncharacterized protein</fullName>
    </submittedName>
</protein>
<feature type="transmembrane region" description="Helical" evidence="1">
    <location>
        <begin position="67"/>
        <end position="86"/>
    </location>
</feature>
<name>A0AAW9DQQ9_ACIAO</name>
<feature type="transmembrane region" description="Helical" evidence="1">
    <location>
        <begin position="177"/>
        <end position="197"/>
    </location>
</feature>
<feature type="transmembrane region" description="Helical" evidence="1">
    <location>
        <begin position="117"/>
        <end position="142"/>
    </location>
</feature>
<comment type="caution">
    <text evidence="2">The sequence shown here is derived from an EMBL/GenBank/DDBJ whole genome shotgun (WGS) entry which is preliminary data.</text>
</comment>